<dbReference type="InterPro" id="IPR008042">
    <property type="entry name" value="Retrotrans_Pao"/>
</dbReference>
<reference evidence="4" key="1">
    <citation type="submission" date="2025-08" db="UniProtKB">
        <authorList>
            <consortium name="RefSeq"/>
        </authorList>
    </citation>
    <scope>IDENTIFICATION</scope>
</reference>
<dbReference type="InterPro" id="IPR043502">
    <property type="entry name" value="DNA/RNA_pol_sf"/>
</dbReference>
<dbReference type="GO" id="GO:0071897">
    <property type="term" value="P:DNA biosynthetic process"/>
    <property type="evidence" value="ECO:0007669"/>
    <property type="project" value="UniProtKB-ARBA"/>
</dbReference>
<feature type="domain" description="DUF5641" evidence="2">
    <location>
        <begin position="586"/>
        <end position="677"/>
    </location>
</feature>
<feature type="domain" description="Integrase zinc-binding" evidence="1">
    <location>
        <begin position="510"/>
        <end position="559"/>
    </location>
</feature>
<sequence length="695" mass="78842">MDEEANFPRAAMLLSRDFYVDDFLSGADTLEDILEIRDEMIQLLSRGGFVIRKWSSNHPSALENIAKKIFDLDCGIQSSPIKKTPGVVWDSQRDIFSYSVDPEDPVSTATKRKLLSRIAKIFDPLGLLGPLTLYAKTLVQECWRANITWDESLPQNIHTKWILLAEELPSLKEFTMQRYLSCNNPISIEIHGFCDASMQGYGACLCVRSIDSFGHVTIRLICSKSKVASLSHNTIPRLELAGAALLKRIYVESRDQWEFPVERVIFWSDSMIVLCWLKKAPHLLKTYEANRVKDIQEVDEEVEWRHVRSGDNPADSLSRGQLPHDLLKNCLWASGPQWLALSDDKWPCTPTTSLPTNPPGFKEGIVLVTTLTGSDIYSRFSDYGCLVRAKAYILRWRKGKSPTGDISKPSRSSKGIRYLSPEEIAQAECRILLLIQRENFATEIKLLQSDKTRPYGKFPGAFKNRTKFDEINPFLDSDGLIRVGGRLKNSNIPFNQKHPILLPPSHHVSDLIIRDAHHRNLHGGIQSTLYAVRERFWILNSKNQVRHILHQCVPCIRQKLKFPHAKMADLPTSRVTAVSDNRLPLYQRISKARQDFWKRWHKEYLHELQVRQKWLNSTATLTVGSVVVSMEDNPACARWPLGVVVDVHPGSDGIARVATINTASGFFKRNITRLCILPVAQESAVSSESQQSSPS</sequence>
<dbReference type="SUPFAM" id="SSF56672">
    <property type="entry name" value="DNA/RNA polymerases"/>
    <property type="match status" value="1"/>
</dbReference>
<dbReference type="Pfam" id="PF18701">
    <property type="entry name" value="DUF5641"/>
    <property type="match status" value="1"/>
</dbReference>
<proteinExistence type="predicted"/>
<protein>
    <submittedName>
        <fullName evidence="4">Uncharacterized protein LOC107263332</fullName>
    </submittedName>
</protein>
<dbReference type="Gene3D" id="1.10.340.70">
    <property type="match status" value="1"/>
</dbReference>
<dbReference type="PANTHER" id="PTHR47331">
    <property type="entry name" value="PHD-TYPE DOMAIN-CONTAINING PROTEIN"/>
    <property type="match status" value="1"/>
</dbReference>
<evidence type="ECO:0000313" key="4">
    <source>
        <dbReference type="RefSeq" id="XP_015586021.1"/>
    </source>
</evidence>
<gene>
    <name evidence="4" type="primary">LOC107263332</name>
</gene>
<dbReference type="Pfam" id="PF05380">
    <property type="entry name" value="Peptidase_A17"/>
    <property type="match status" value="1"/>
</dbReference>
<dbReference type="GeneID" id="107263332"/>
<dbReference type="Pfam" id="PF17921">
    <property type="entry name" value="Integrase_H2C2"/>
    <property type="match status" value="1"/>
</dbReference>
<dbReference type="KEGG" id="ccin:107263332"/>
<dbReference type="RefSeq" id="XP_015586021.1">
    <property type="nucleotide sequence ID" value="XM_015730535.2"/>
</dbReference>
<dbReference type="InterPro" id="IPR041588">
    <property type="entry name" value="Integrase_H2C2"/>
</dbReference>
<dbReference type="AlphaFoldDB" id="A0AAJ7BH77"/>
<evidence type="ECO:0000259" key="1">
    <source>
        <dbReference type="Pfam" id="PF17921"/>
    </source>
</evidence>
<evidence type="ECO:0000313" key="3">
    <source>
        <dbReference type="Proteomes" id="UP000694920"/>
    </source>
</evidence>
<name>A0AAJ7BH77_CEPCN</name>
<keyword evidence="3" id="KW-1185">Reference proteome</keyword>
<dbReference type="Proteomes" id="UP000694920">
    <property type="component" value="Unplaced"/>
</dbReference>
<accession>A0AAJ7BH77</accession>
<dbReference type="InterPro" id="IPR040676">
    <property type="entry name" value="DUF5641"/>
</dbReference>
<evidence type="ECO:0000259" key="2">
    <source>
        <dbReference type="Pfam" id="PF18701"/>
    </source>
</evidence>
<organism evidence="3 4">
    <name type="scientific">Cephus cinctus</name>
    <name type="common">Wheat stem sawfly</name>
    <dbReference type="NCBI Taxonomy" id="211228"/>
    <lineage>
        <taxon>Eukaryota</taxon>
        <taxon>Metazoa</taxon>
        <taxon>Ecdysozoa</taxon>
        <taxon>Arthropoda</taxon>
        <taxon>Hexapoda</taxon>
        <taxon>Insecta</taxon>
        <taxon>Pterygota</taxon>
        <taxon>Neoptera</taxon>
        <taxon>Endopterygota</taxon>
        <taxon>Hymenoptera</taxon>
        <taxon>Cephoidea</taxon>
        <taxon>Cephidae</taxon>
        <taxon>Cephus</taxon>
    </lineage>
</organism>